<proteinExistence type="predicted"/>
<sequence>MGGKLMISNLKTKQMRLVRSDEGYAKIETILSVNEQNPVQKDFMV</sequence>
<dbReference type="RefSeq" id="WP_209368083.1">
    <property type="nucleotide sequence ID" value="NZ_CP046956.1"/>
</dbReference>
<gene>
    <name evidence="1" type="ORF">ERJ70_06620</name>
</gene>
<accession>A0ABX7VTS9</accession>
<protein>
    <submittedName>
        <fullName evidence="1">Uncharacterized protein</fullName>
    </submittedName>
</protein>
<evidence type="ECO:0000313" key="2">
    <source>
        <dbReference type="Proteomes" id="UP000665043"/>
    </source>
</evidence>
<keyword evidence="2" id="KW-1185">Reference proteome</keyword>
<reference evidence="1 2" key="1">
    <citation type="submission" date="2019-12" db="EMBL/GenBank/DDBJ databases">
        <title>The whole genome sequencing of a strain isolated from a Mars analog, Dalangtan Playa.</title>
        <authorList>
            <person name="Huang T."/>
        </authorList>
    </citation>
    <scope>NUCLEOTIDE SEQUENCE [LARGE SCALE GENOMIC DNA]</scope>
    <source>
        <strain evidence="1 2">DP4-553-S</strain>
    </source>
</reference>
<dbReference type="EMBL" id="CP046956">
    <property type="protein sequence ID" value="QTM99005.1"/>
    <property type="molecule type" value="Genomic_DNA"/>
</dbReference>
<dbReference type="Proteomes" id="UP000665043">
    <property type="component" value="Chromosome"/>
</dbReference>
<organism evidence="1 2">
    <name type="scientific">Sediminibacillus dalangtanensis</name>
    <dbReference type="NCBI Taxonomy" id="2729421"/>
    <lineage>
        <taxon>Bacteria</taxon>
        <taxon>Bacillati</taxon>
        <taxon>Bacillota</taxon>
        <taxon>Bacilli</taxon>
        <taxon>Bacillales</taxon>
        <taxon>Bacillaceae</taxon>
        <taxon>Sediminibacillus</taxon>
    </lineage>
</organism>
<evidence type="ECO:0000313" key="1">
    <source>
        <dbReference type="EMBL" id="QTM99005.1"/>
    </source>
</evidence>
<name>A0ABX7VTS9_9BACI</name>